<evidence type="ECO:0000256" key="1">
    <source>
        <dbReference type="SAM" id="SignalP"/>
    </source>
</evidence>
<dbReference type="Proteomes" id="UP000002696">
    <property type="component" value="Chromosome"/>
</dbReference>
<organism evidence="2 3">
    <name type="scientific">Brevundimonas subvibrioides (strain ATCC 15264 / DSM 4735 / LMG 14903 / NBRC 16000 / CB 81)</name>
    <name type="common">Caulobacter subvibrioides</name>
    <dbReference type="NCBI Taxonomy" id="633149"/>
    <lineage>
        <taxon>Bacteria</taxon>
        <taxon>Pseudomonadati</taxon>
        <taxon>Pseudomonadota</taxon>
        <taxon>Alphaproteobacteria</taxon>
        <taxon>Caulobacterales</taxon>
        <taxon>Caulobacteraceae</taxon>
        <taxon>Brevundimonas</taxon>
    </lineage>
</organism>
<accession>D9QJV1</accession>
<name>D9QJV1_BRESC</name>
<evidence type="ECO:0000313" key="3">
    <source>
        <dbReference type="Proteomes" id="UP000002696"/>
    </source>
</evidence>
<dbReference type="BioCyc" id="BSUB633149:G1GM8-388-MONOMER"/>
<dbReference type="STRING" id="633149.Bresu_0388"/>
<proteinExistence type="predicted"/>
<dbReference type="InParanoid" id="D9QJV1"/>
<reference evidence="3" key="1">
    <citation type="journal article" date="2011" name="J. Bacteriol.">
        <title>Genome sequences of eight morphologically diverse alphaproteobacteria.</title>
        <authorList>
            <consortium name="US DOE Joint Genome Institute"/>
            <person name="Brown P.J."/>
            <person name="Kysela D.T."/>
            <person name="Buechlein A."/>
            <person name="Hemmerich C."/>
            <person name="Brun Y.V."/>
        </authorList>
    </citation>
    <scope>NUCLEOTIDE SEQUENCE [LARGE SCALE GENOMIC DNA]</scope>
    <source>
        <strain evidence="3">ATCC 15264 / DSM 4735 / LMG 14903 / NBRC 16000 / CB 81</strain>
    </source>
</reference>
<feature type="signal peptide" evidence="1">
    <location>
        <begin position="1"/>
        <end position="23"/>
    </location>
</feature>
<gene>
    <name evidence="2" type="ordered locus">Bresu_0388</name>
</gene>
<protein>
    <submittedName>
        <fullName evidence="2">Uncharacterized protein</fullName>
    </submittedName>
</protein>
<dbReference type="HOGENOM" id="CLU_2056896_0_0_5"/>
<dbReference type="KEGG" id="bsb:Bresu_0388"/>
<keyword evidence="3" id="KW-1185">Reference proteome</keyword>
<keyword evidence="1" id="KW-0732">Signal</keyword>
<dbReference type="RefSeq" id="WP_013267806.1">
    <property type="nucleotide sequence ID" value="NC_014375.1"/>
</dbReference>
<dbReference type="EMBL" id="CP002102">
    <property type="protein sequence ID" value="ADK99702.1"/>
    <property type="molecule type" value="Genomic_DNA"/>
</dbReference>
<evidence type="ECO:0000313" key="2">
    <source>
        <dbReference type="EMBL" id="ADK99702.1"/>
    </source>
</evidence>
<dbReference type="AlphaFoldDB" id="D9QJV1"/>
<feature type="chain" id="PRO_5003126678" evidence="1">
    <location>
        <begin position="24"/>
        <end position="119"/>
    </location>
</feature>
<sequence length="119" mass="12924">MKKMIGAAVCALMMLAAGGSAMAQDGDEDDYTFTLYNNSSSTILTFKLVSQYDDDWSEDLIPTQVIAPGDEIYMTFNPNEDECEYPTAVTLSDGSEFADVLNYCGIDGVAVDDDGIRAY</sequence>